<dbReference type="InterPro" id="IPR029063">
    <property type="entry name" value="SAM-dependent_MTases_sf"/>
</dbReference>
<dbReference type="CDD" id="cd02440">
    <property type="entry name" value="AdoMet_MTases"/>
    <property type="match status" value="1"/>
</dbReference>
<proteinExistence type="predicted"/>
<sequence>MSAVPVCHACSADSLSVFNESADLAAVSSDCRAWPASFAVAICLNCGLVQKVVDALWRQSAAHIYASYDLYHQTPNRTEQVIFDQLSGTALPRSELMFGHYFQRRPLTSGGTFLDLGCGTGPTLTAFSKLANGWRLFGFDPNLPDRQRVLAVPGVQEVFAGDLCEIVGTFDLITAVHVLEHVTEPLCFLQGMRALMHTDSRALIQIPHFPSSPFDLAIFDHCSHFTCSSISSLLARAGLVIETIDIDLIPKEISIVVKPGEPSVVHSANELAKSRDEVEASIAWLRDLQDQALSVESGRLGIFGTSIGANWLHGLLAERVGFFVDEDRTRQGQLYRGCPVFAPSEVSELGNILMPLPRSTAEKICRRIGAGSNYLLPPA</sequence>
<dbReference type="Gene3D" id="3.40.50.150">
    <property type="entry name" value="Vaccinia Virus protein VP39"/>
    <property type="match status" value="1"/>
</dbReference>
<dbReference type="EC" id="2.1.1.-" evidence="2"/>
<gene>
    <name evidence="2" type="ORF">QLH52_02615</name>
</gene>
<comment type="caution">
    <text evidence="2">The sequence shown here is derived from an EMBL/GenBank/DDBJ whole genome shotgun (WGS) entry which is preliminary data.</text>
</comment>
<dbReference type="SUPFAM" id="SSF53335">
    <property type="entry name" value="S-adenosyl-L-methionine-dependent methyltransferases"/>
    <property type="match status" value="1"/>
</dbReference>
<evidence type="ECO:0000313" key="2">
    <source>
        <dbReference type="EMBL" id="MDX8126160.1"/>
    </source>
</evidence>
<dbReference type="EMBL" id="JAXARY010000001">
    <property type="protein sequence ID" value="MDX8126160.1"/>
    <property type="molecule type" value="Genomic_DNA"/>
</dbReference>
<dbReference type="Proteomes" id="UP001284537">
    <property type="component" value="Unassembled WGS sequence"/>
</dbReference>
<dbReference type="Pfam" id="PF13489">
    <property type="entry name" value="Methyltransf_23"/>
    <property type="match status" value="1"/>
</dbReference>
<reference evidence="2 3" key="1">
    <citation type="submission" date="2023-11" db="EMBL/GenBank/DDBJ databases">
        <authorList>
            <person name="Ouyang M.-Y."/>
        </authorList>
    </citation>
    <scope>NUCLEOTIDE SEQUENCE [LARGE SCALE GENOMIC DNA]</scope>
    <source>
        <strain evidence="2 3">OY6</strain>
    </source>
</reference>
<dbReference type="PANTHER" id="PTHR43861:SF3">
    <property type="entry name" value="PUTATIVE (AFU_ORTHOLOGUE AFUA_2G14390)-RELATED"/>
    <property type="match status" value="1"/>
</dbReference>
<protein>
    <submittedName>
        <fullName evidence="2">Class I SAM-dependent methyltransferase</fullName>
        <ecNumber evidence="2">2.1.1.-</ecNumber>
    </submittedName>
</protein>
<keyword evidence="3" id="KW-1185">Reference proteome</keyword>
<dbReference type="PANTHER" id="PTHR43861">
    <property type="entry name" value="TRANS-ACONITATE 2-METHYLTRANSFERASE-RELATED"/>
    <property type="match status" value="1"/>
</dbReference>
<name>A0ABU4UBC2_9GAMM</name>
<dbReference type="GO" id="GO:0032259">
    <property type="term" value="P:methylation"/>
    <property type="evidence" value="ECO:0007669"/>
    <property type="project" value="UniProtKB-KW"/>
</dbReference>
<evidence type="ECO:0000313" key="3">
    <source>
        <dbReference type="Proteomes" id="UP001284537"/>
    </source>
</evidence>
<accession>A0ABU4UBC2</accession>
<dbReference type="GO" id="GO:0008168">
    <property type="term" value="F:methyltransferase activity"/>
    <property type="evidence" value="ECO:0007669"/>
    <property type="project" value="UniProtKB-KW"/>
</dbReference>
<evidence type="ECO:0000256" key="1">
    <source>
        <dbReference type="ARBA" id="ARBA00022679"/>
    </source>
</evidence>
<keyword evidence="1 2" id="KW-0808">Transferase</keyword>
<keyword evidence="2" id="KW-0489">Methyltransferase</keyword>
<dbReference type="RefSeq" id="WP_319960450.1">
    <property type="nucleotide sequence ID" value="NZ_JAXARY010000001.1"/>
</dbReference>
<organism evidence="2 3">
    <name type="scientific">Methylomonas defluvii</name>
    <dbReference type="NCBI Taxonomy" id="3045149"/>
    <lineage>
        <taxon>Bacteria</taxon>
        <taxon>Pseudomonadati</taxon>
        <taxon>Pseudomonadota</taxon>
        <taxon>Gammaproteobacteria</taxon>
        <taxon>Methylococcales</taxon>
        <taxon>Methylococcaceae</taxon>
        <taxon>Methylomonas</taxon>
    </lineage>
</organism>